<name>A0A251T8E4_HELAN</name>
<dbReference type="OMA" id="AMEMEAF"/>
<reference evidence="4" key="2">
    <citation type="submission" date="2017-02" db="EMBL/GenBank/DDBJ databases">
        <title>Sunflower complete genome.</title>
        <authorList>
            <person name="Langlade N."/>
            <person name="Munos S."/>
        </authorList>
    </citation>
    <scope>NUCLEOTIDE SEQUENCE [LARGE SCALE GENOMIC DNA]</scope>
    <source>
        <tissue evidence="4">Leaves</tissue>
    </source>
</reference>
<keyword evidence="5" id="KW-1185">Reference proteome</keyword>
<proteinExistence type="predicted"/>
<keyword evidence="2 3" id="KW-0012">Acyltransferase</keyword>
<dbReference type="Gene3D" id="3.30.559.10">
    <property type="entry name" value="Chloramphenicol acetyltransferase-like domain"/>
    <property type="match status" value="2"/>
</dbReference>
<protein>
    <submittedName>
        <fullName evidence="3">Anthocyanin 6''-O-malonyltransferase</fullName>
        <ecNumber evidence="3">2.3.1.171</ecNumber>
    </submittedName>
    <submittedName>
        <fullName evidence="4">Putative HXXXD-type acyl-transferase family protein</fullName>
    </submittedName>
</protein>
<evidence type="ECO:0000313" key="5">
    <source>
        <dbReference type="Proteomes" id="UP000215914"/>
    </source>
</evidence>
<dbReference type="FunCoup" id="A0A251T8E4">
    <property type="interactions" value="413"/>
</dbReference>
<dbReference type="Pfam" id="PF02458">
    <property type="entry name" value="Transferase"/>
    <property type="match status" value="1"/>
</dbReference>
<dbReference type="GO" id="GO:0033809">
    <property type="term" value="F:anthocyanin 6''-O-malonyltransferase activity"/>
    <property type="evidence" value="ECO:0007669"/>
    <property type="project" value="UniProtKB-EC"/>
</dbReference>
<reference evidence="3 5" key="1">
    <citation type="journal article" date="2017" name="Nature">
        <title>The sunflower genome provides insights into oil metabolism, flowering and Asterid evolution.</title>
        <authorList>
            <person name="Badouin H."/>
            <person name="Gouzy J."/>
            <person name="Grassa C.J."/>
            <person name="Murat F."/>
            <person name="Staton S.E."/>
            <person name="Cottret L."/>
            <person name="Lelandais-Briere C."/>
            <person name="Owens G.L."/>
            <person name="Carrere S."/>
            <person name="Mayjonade B."/>
            <person name="Legrand L."/>
            <person name="Gill N."/>
            <person name="Kane N.C."/>
            <person name="Bowers J.E."/>
            <person name="Hubner S."/>
            <person name="Bellec A."/>
            <person name="Berard A."/>
            <person name="Berges H."/>
            <person name="Blanchet N."/>
            <person name="Boniface M.C."/>
            <person name="Brunel D."/>
            <person name="Catrice O."/>
            <person name="Chaidir N."/>
            <person name="Claudel C."/>
            <person name="Donnadieu C."/>
            <person name="Faraut T."/>
            <person name="Fievet G."/>
            <person name="Helmstetter N."/>
            <person name="King M."/>
            <person name="Knapp S.J."/>
            <person name="Lai Z."/>
            <person name="Le Paslier M.C."/>
            <person name="Lippi Y."/>
            <person name="Lorenzon L."/>
            <person name="Mandel J.R."/>
            <person name="Marage G."/>
            <person name="Marchand G."/>
            <person name="Marquand E."/>
            <person name="Bret-Mestries E."/>
            <person name="Morien E."/>
            <person name="Nambeesan S."/>
            <person name="Nguyen T."/>
            <person name="Pegot-Espagnet P."/>
            <person name="Pouilly N."/>
            <person name="Raftis F."/>
            <person name="Sallet E."/>
            <person name="Schiex T."/>
            <person name="Thomas J."/>
            <person name="Vandecasteele C."/>
            <person name="Vares D."/>
            <person name="Vear F."/>
            <person name="Vautrin S."/>
            <person name="Crespi M."/>
            <person name="Mangin B."/>
            <person name="Burke J.M."/>
            <person name="Salse J."/>
            <person name="Munos S."/>
            <person name="Vincourt P."/>
            <person name="Rieseberg L.H."/>
            <person name="Langlade N.B."/>
        </authorList>
    </citation>
    <scope>NUCLEOTIDE SEQUENCE [LARGE SCALE GENOMIC DNA]</scope>
    <source>
        <strain evidence="5">cv. SF193</strain>
        <tissue evidence="3">Leaves</tissue>
    </source>
</reference>
<evidence type="ECO:0000256" key="1">
    <source>
        <dbReference type="ARBA" id="ARBA00022679"/>
    </source>
</evidence>
<dbReference type="InParanoid" id="A0A251T8E4"/>
<dbReference type="Proteomes" id="UP000215914">
    <property type="component" value="Chromosome 11"/>
</dbReference>
<dbReference type="AlphaFoldDB" id="A0A251T8E4"/>
<dbReference type="PANTHER" id="PTHR31625">
    <property type="match status" value="1"/>
</dbReference>
<dbReference type="InterPro" id="IPR023213">
    <property type="entry name" value="CAT-like_dom_sf"/>
</dbReference>
<evidence type="ECO:0000313" key="3">
    <source>
        <dbReference type="EMBL" id="KAF5780621.1"/>
    </source>
</evidence>
<dbReference type="SUPFAM" id="SSF52777">
    <property type="entry name" value="CoA-dependent acyltransferases"/>
    <property type="match status" value="1"/>
</dbReference>
<dbReference type="EC" id="2.3.1.171" evidence="3"/>
<gene>
    <name evidence="4" type="ORF">HannXRQ_Chr11g0329531</name>
    <name evidence="3" type="ORF">HanXRQr2_Chr11g0473981</name>
</gene>
<dbReference type="EMBL" id="MNCJ02000326">
    <property type="protein sequence ID" value="KAF5780621.1"/>
    <property type="molecule type" value="Genomic_DNA"/>
</dbReference>
<accession>A0A251T8E4</accession>
<sequence>MNVMDSLLSLTVIEQSQVSPPPATIGRKSLPLTFSDIVWLTFADPVHTLFFYELPITKTQFTETIVPDLKQSLSITLKHFFPFVGKLTVFPTSTRKPEICYVEGDSIAVTFAECNLDFNDLTGNHPRDCEKFYHLIPLLGRSIKVSDYITIPVFAVQVTLFPTCGISIGMTNHHSLGDASTTFCFLKAWTSVAQSNGSDENFLANGTLPIYDRLVNYPKLDEINLTKAKVEAFNEEYKLPRLYGPTDKVRATFILSRTMINGLKKLVSTQIPTLAYLSSFTIACAYIWNCVASLHNDEIVLFGFAIDCRSRMDPPIPAAYFGNFLGRCINVARTSILTGKDGFLAAAELIGENLNKILTDKDGLVKGLVPMENLFADGWPTRIMGVAGSPKHKLYDLDFGFGKPKKHEWVSIDYNVGSISISTSRESNEDLEIGLCLSAEMDLFVSNFNSGLKSYI</sequence>
<dbReference type="OrthoDB" id="1862401at2759"/>
<dbReference type="InterPro" id="IPR051504">
    <property type="entry name" value="Plant_metabolite_acyltrans"/>
</dbReference>
<dbReference type="EMBL" id="CM007900">
    <property type="protein sequence ID" value="OTG07358.1"/>
    <property type="molecule type" value="Genomic_DNA"/>
</dbReference>
<dbReference type="Gramene" id="mRNA:HanXRQr2_Chr11g0473981">
    <property type="protein sequence ID" value="CDS:HanXRQr2_Chr11g0473981.1"/>
    <property type="gene ID" value="HanXRQr2_Chr11g0473981"/>
</dbReference>
<keyword evidence="1 4" id="KW-0808">Transferase</keyword>
<evidence type="ECO:0000256" key="2">
    <source>
        <dbReference type="ARBA" id="ARBA00023315"/>
    </source>
</evidence>
<reference evidence="3" key="3">
    <citation type="submission" date="2020-06" db="EMBL/GenBank/DDBJ databases">
        <title>Helianthus annuus Genome sequencing and assembly Release 2.</title>
        <authorList>
            <person name="Gouzy J."/>
            <person name="Langlade N."/>
            <person name="Munos S."/>
        </authorList>
    </citation>
    <scope>NUCLEOTIDE SEQUENCE</scope>
    <source>
        <tissue evidence="3">Leaves</tissue>
    </source>
</reference>
<organism evidence="4 5">
    <name type="scientific">Helianthus annuus</name>
    <name type="common">Common sunflower</name>
    <dbReference type="NCBI Taxonomy" id="4232"/>
    <lineage>
        <taxon>Eukaryota</taxon>
        <taxon>Viridiplantae</taxon>
        <taxon>Streptophyta</taxon>
        <taxon>Embryophyta</taxon>
        <taxon>Tracheophyta</taxon>
        <taxon>Spermatophyta</taxon>
        <taxon>Magnoliopsida</taxon>
        <taxon>eudicotyledons</taxon>
        <taxon>Gunneridae</taxon>
        <taxon>Pentapetalae</taxon>
        <taxon>asterids</taxon>
        <taxon>campanulids</taxon>
        <taxon>Asterales</taxon>
        <taxon>Asteraceae</taxon>
        <taxon>Asteroideae</taxon>
        <taxon>Heliantheae alliance</taxon>
        <taxon>Heliantheae</taxon>
        <taxon>Helianthus</taxon>
    </lineage>
</organism>
<evidence type="ECO:0000313" key="4">
    <source>
        <dbReference type="EMBL" id="OTG07358.1"/>
    </source>
</evidence>